<sequence>MELQAQTFDEDRDLVLRNGPYTFNNGPMILKQWEPDFQMSKEATNNIPVWVNFPGLPIQYWMGENLGRIASSIGKPICTDKLIAQEAIISYARMLIEMDVSQPFPETMLIKNVDGKHKEQILSYDWQPSFCQECL</sequence>
<proteinExistence type="predicted"/>
<protein>
    <submittedName>
        <fullName evidence="2">Uncharacterized protein LOC142165788</fullName>
    </submittedName>
</protein>
<gene>
    <name evidence="2" type="primary">LOC142165788</name>
</gene>
<reference evidence="1" key="1">
    <citation type="journal article" date="2014" name="Nat. Commun.">
        <title>The tobacco genome sequence and its comparison with those of tomato and potato.</title>
        <authorList>
            <person name="Sierro N."/>
            <person name="Battey J.N."/>
            <person name="Ouadi S."/>
            <person name="Bakaher N."/>
            <person name="Bovet L."/>
            <person name="Willig A."/>
            <person name="Goepfert S."/>
            <person name="Peitsch M.C."/>
            <person name="Ivanov N.V."/>
        </authorList>
    </citation>
    <scope>NUCLEOTIDE SEQUENCE [LARGE SCALE GENOMIC DNA]</scope>
</reference>
<reference evidence="2" key="2">
    <citation type="submission" date="2025-08" db="UniProtKB">
        <authorList>
            <consortium name="RefSeq"/>
        </authorList>
    </citation>
    <scope>IDENTIFICATION</scope>
    <source>
        <tissue evidence="2">Leaf</tissue>
    </source>
</reference>
<evidence type="ECO:0000313" key="2">
    <source>
        <dbReference type="RefSeq" id="XP_075080262.1"/>
    </source>
</evidence>
<keyword evidence="1" id="KW-1185">Reference proteome</keyword>
<organism evidence="1 2">
    <name type="scientific">Nicotiana tabacum</name>
    <name type="common">Common tobacco</name>
    <dbReference type="NCBI Taxonomy" id="4097"/>
    <lineage>
        <taxon>Eukaryota</taxon>
        <taxon>Viridiplantae</taxon>
        <taxon>Streptophyta</taxon>
        <taxon>Embryophyta</taxon>
        <taxon>Tracheophyta</taxon>
        <taxon>Spermatophyta</taxon>
        <taxon>Magnoliopsida</taxon>
        <taxon>eudicotyledons</taxon>
        <taxon>Gunneridae</taxon>
        <taxon>Pentapetalae</taxon>
        <taxon>asterids</taxon>
        <taxon>lamiids</taxon>
        <taxon>Solanales</taxon>
        <taxon>Solanaceae</taxon>
        <taxon>Nicotianoideae</taxon>
        <taxon>Nicotianeae</taxon>
        <taxon>Nicotiana</taxon>
    </lineage>
</organism>
<accession>A0AC58S5J5</accession>
<name>A0AC58S5J5_TOBAC</name>
<dbReference type="Proteomes" id="UP000790787">
    <property type="component" value="Chromosome 11"/>
</dbReference>
<dbReference type="RefSeq" id="XP_075080262.1">
    <property type="nucleotide sequence ID" value="XM_075224161.1"/>
</dbReference>
<evidence type="ECO:0000313" key="1">
    <source>
        <dbReference type="Proteomes" id="UP000790787"/>
    </source>
</evidence>